<gene>
    <name evidence="3" type="ORF">R1flu_027483</name>
</gene>
<name>A0ABD1XJ08_9MARC</name>
<dbReference type="Pfam" id="PF13837">
    <property type="entry name" value="Myb_DNA-bind_4"/>
    <property type="match status" value="1"/>
</dbReference>
<evidence type="ECO:0000256" key="1">
    <source>
        <dbReference type="SAM" id="MobiDB-lite"/>
    </source>
</evidence>
<organism evidence="3 4">
    <name type="scientific">Riccia fluitans</name>
    <dbReference type="NCBI Taxonomy" id="41844"/>
    <lineage>
        <taxon>Eukaryota</taxon>
        <taxon>Viridiplantae</taxon>
        <taxon>Streptophyta</taxon>
        <taxon>Embryophyta</taxon>
        <taxon>Marchantiophyta</taxon>
        <taxon>Marchantiopsida</taxon>
        <taxon>Marchantiidae</taxon>
        <taxon>Marchantiales</taxon>
        <taxon>Ricciaceae</taxon>
        <taxon>Riccia</taxon>
    </lineage>
</organism>
<reference evidence="3 4" key="1">
    <citation type="submission" date="2024-09" db="EMBL/GenBank/DDBJ databases">
        <title>Chromosome-scale assembly of Riccia fluitans.</title>
        <authorList>
            <person name="Paukszto L."/>
            <person name="Sawicki J."/>
            <person name="Karawczyk K."/>
            <person name="Piernik-Szablinska J."/>
            <person name="Szczecinska M."/>
            <person name="Mazdziarz M."/>
        </authorList>
    </citation>
    <scope>NUCLEOTIDE SEQUENCE [LARGE SCALE GENOMIC DNA]</scope>
    <source>
        <strain evidence="3">Rf_01</strain>
        <tissue evidence="3">Aerial parts of the thallus</tissue>
    </source>
</reference>
<protein>
    <recommendedName>
        <fullName evidence="2">Myb/SANT-like DNA-binding domain-containing protein</fullName>
    </recommendedName>
</protein>
<dbReference type="InterPro" id="IPR044822">
    <property type="entry name" value="Myb_DNA-bind_4"/>
</dbReference>
<keyword evidence="4" id="KW-1185">Reference proteome</keyword>
<sequence>MTTEKKNSTAGSKLLMTKRKKISADKTTTNKKDKTLIEIDASDDEDGTSKERWIDSHVHSLISFRAEMDGEFEQQAGKQRMNTWLKLHRRMIVSCRGFNKTAEACKKKWQAEYKKYKIDKRHLQLSGNDRKITRKYYQIFYEAFQDRANVKKAIHSDASGSENPCPLEPDATS</sequence>
<dbReference type="AlphaFoldDB" id="A0ABD1XJ08"/>
<evidence type="ECO:0000313" key="4">
    <source>
        <dbReference type="Proteomes" id="UP001605036"/>
    </source>
</evidence>
<dbReference type="EMBL" id="JBHFFA010000008">
    <property type="protein sequence ID" value="KAL2608910.1"/>
    <property type="molecule type" value="Genomic_DNA"/>
</dbReference>
<feature type="region of interest" description="Disordered" evidence="1">
    <location>
        <begin position="1"/>
        <end position="29"/>
    </location>
</feature>
<evidence type="ECO:0000313" key="3">
    <source>
        <dbReference type="EMBL" id="KAL2608910.1"/>
    </source>
</evidence>
<proteinExistence type="predicted"/>
<comment type="caution">
    <text evidence="3">The sequence shown here is derived from an EMBL/GenBank/DDBJ whole genome shotgun (WGS) entry which is preliminary data.</text>
</comment>
<accession>A0ABD1XJ08</accession>
<dbReference type="Proteomes" id="UP001605036">
    <property type="component" value="Unassembled WGS sequence"/>
</dbReference>
<evidence type="ECO:0000259" key="2">
    <source>
        <dbReference type="Pfam" id="PF13837"/>
    </source>
</evidence>
<feature type="domain" description="Myb/SANT-like DNA-binding" evidence="2">
    <location>
        <begin position="51"/>
        <end position="127"/>
    </location>
</feature>
<dbReference type="Gene3D" id="1.10.10.60">
    <property type="entry name" value="Homeodomain-like"/>
    <property type="match status" value="1"/>
</dbReference>